<dbReference type="Proteomes" id="UP000708208">
    <property type="component" value="Unassembled WGS sequence"/>
</dbReference>
<protein>
    <submittedName>
        <fullName evidence="6">Uncharacterized protein</fullName>
    </submittedName>
</protein>
<proteinExistence type="predicted"/>
<keyword evidence="3" id="KW-0732">Signal</keyword>
<organism evidence="6 7">
    <name type="scientific">Allacma fusca</name>
    <dbReference type="NCBI Taxonomy" id="39272"/>
    <lineage>
        <taxon>Eukaryota</taxon>
        <taxon>Metazoa</taxon>
        <taxon>Ecdysozoa</taxon>
        <taxon>Arthropoda</taxon>
        <taxon>Hexapoda</taxon>
        <taxon>Collembola</taxon>
        <taxon>Symphypleona</taxon>
        <taxon>Sminthuridae</taxon>
        <taxon>Allacma</taxon>
    </lineage>
</organism>
<dbReference type="GO" id="GO:0005576">
    <property type="term" value="C:extracellular region"/>
    <property type="evidence" value="ECO:0007669"/>
    <property type="project" value="UniProtKB-SubCell"/>
</dbReference>
<keyword evidence="7" id="KW-1185">Reference proteome</keyword>
<dbReference type="GO" id="GO:0030198">
    <property type="term" value="P:extracellular matrix organization"/>
    <property type="evidence" value="ECO:0007669"/>
    <property type="project" value="TreeGrafter"/>
</dbReference>
<dbReference type="InterPro" id="IPR050439">
    <property type="entry name" value="ADAMTS_ADAMTS-like"/>
</dbReference>
<gene>
    <name evidence="6" type="ORF">AFUS01_LOCUS34469</name>
</gene>
<feature type="non-terminal residue" evidence="6">
    <location>
        <position position="1"/>
    </location>
</feature>
<dbReference type="GO" id="GO:0004222">
    <property type="term" value="F:metalloendopeptidase activity"/>
    <property type="evidence" value="ECO:0007669"/>
    <property type="project" value="TreeGrafter"/>
</dbReference>
<comment type="caution">
    <text evidence="6">The sequence shown here is derived from an EMBL/GenBank/DDBJ whole genome shotgun (WGS) entry which is preliminary data.</text>
</comment>
<dbReference type="GO" id="GO:0006508">
    <property type="term" value="P:proteolysis"/>
    <property type="evidence" value="ECO:0007669"/>
    <property type="project" value="TreeGrafter"/>
</dbReference>
<dbReference type="FunFam" id="2.20.100.10:FF:000005">
    <property type="entry name" value="ADAM metallopeptidase with thrombospondin type 1 motif 9"/>
    <property type="match status" value="1"/>
</dbReference>
<sequence length="149" mass="16148">MLTKIFVADKLCLHIRKPINQEACNFEPCPYWHVGPWSSCSVSCGPGGFTTRNVVCRNGQNLPSSNCDRRLLPPDSRPCTNEESPSCPTIPTTTVSTTTTTVTSTSTELLTPPTTGSSSTAETLSSIKITTSTFPVVDPIFDPYDEDED</sequence>
<evidence type="ECO:0000256" key="3">
    <source>
        <dbReference type="ARBA" id="ARBA00022729"/>
    </source>
</evidence>
<evidence type="ECO:0000313" key="7">
    <source>
        <dbReference type="Proteomes" id="UP000708208"/>
    </source>
</evidence>
<evidence type="ECO:0000256" key="4">
    <source>
        <dbReference type="ARBA" id="ARBA00022737"/>
    </source>
</evidence>
<keyword evidence="2" id="KW-0964">Secreted</keyword>
<name>A0A8J2PQZ0_9HEXA</name>
<feature type="region of interest" description="Disordered" evidence="5">
    <location>
        <begin position="75"/>
        <end position="125"/>
    </location>
</feature>
<evidence type="ECO:0000256" key="5">
    <source>
        <dbReference type="SAM" id="MobiDB-lite"/>
    </source>
</evidence>
<dbReference type="PROSITE" id="PS50092">
    <property type="entry name" value="TSP1"/>
    <property type="match status" value="1"/>
</dbReference>
<dbReference type="GO" id="GO:0031012">
    <property type="term" value="C:extracellular matrix"/>
    <property type="evidence" value="ECO:0007669"/>
    <property type="project" value="TreeGrafter"/>
</dbReference>
<feature type="compositionally biased region" description="Low complexity" evidence="5">
    <location>
        <begin position="84"/>
        <end position="123"/>
    </location>
</feature>
<reference evidence="6" key="1">
    <citation type="submission" date="2021-06" db="EMBL/GenBank/DDBJ databases">
        <authorList>
            <person name="Hodson N. C."/>
            <person name="Mongue J. A."/>
            <person name="Jaron S. K."/>
        </authorList>
    </citation>
    <scope>NUCLEOTIDE SEQUENCE</scope>
</reference>
<accession>A0A8J2PQZ0</accession>
<dbReference type="AlphaFoldDB" id="A0A8J2PQZ0"/>
<dbReference type="SMART" id="SM00209">
    <property type="entry name" value="TSP1"/>
    <property type="match status" value="1"/>
</dbReference>
<dbReference type="OrthoDB" id="5781878at2759"/>
<evidence type="ECO:0000313" key="6">
    <source>
        <dbReference type="EMBL" id="CAG7824306.1"/>
    </source>
</evidence>
<comment type="subcellular location">
    <subcellularLocation>
        <location evidence="1">Secreted</location>
    </subcellularLocation>
</comment>
<evidence type="ECO:0000256" key="2">
    <source>
        <dbReference type="ARBA" id="ARBA00022525"/>
    </source>
</evidence>
<keyword evidence="4" id="KW-0677">Repeat</keyword>
<dbReference type="Pfam" id="PF19030">
    <property type="entry name" value="TSP1_ADAMTS"/>
    <property type="match status" value="1"/>
</dbReference>
<dbReference type="InterPro" id="IPR000884">
    <property type="entry name" value="TSP1_rpt"/>
</dbReference>
<dbReference type="PANTHER" id="PTHR13723:SF200">
    <property type="entry name" value="ADAM METALLOPEPTIDASE WITH THROMBOSPONDIN TYPE 1 MOTIF B, ISOFORM B"/>
    <property type="match status" value="1"/>
</dbReference>
<evidence type="ECO:0000256" key="1">
    <source>
        <dbReference type="ARBA" id="ARBA00004613"/>
    </source>
</evidence>
<dbReference type="EMBL" id="CAJVCH010532294">
    <property type="protein sequence ID" value="CAG7824306.1"/>
    <property type="molecule type" value="Genomic_DNA"/>
</dbReference>
<dbReference type="PANTHER" id="PTHR13723">
    <property type="entry name" value="ADAMTS A DISINTEGRIN AND METALLOPROTEASE WITH THROMBOSPONDIN MOTIFS PROTEASE"/>
    <property type="match status" value="1"/>
</dbReference>